<proteinExistence type="predicted"/>
<gene>
    <name evidence="1" type="ORF">GCM10023185_30940</name>
</gene>
<dbReference type="Proteomes" id="UP001501153">
    <property type="component" value="Unassembled WGS sequence"/>
</dbReference>
<evidence type="ECO:0000313" key="2">
    <source>
        <dbReference type="Proteomes" id="UP001501153"/>
    </source>
</evidence>
<dbReference type="EMBL" id="BAABGZ010000066">
    <property type="protein sequence ID" value="GAA4362734.1"/>
    <property type="molecule type" value="Genomic_DNA"/>
</dbReference>
<protein>
    <recommendedName>
        <fullName evidence="3">CHAP domain-containing protein</fullName>
    </recommendedName>
</protein>
<evidence type="ECO:0000313" key="1">
    <source>
        <dbReference type="EMBL" id="GAA4362734.1"/>
    </source>
</evidence>
<accession>A0ABP8ILU6</accession>
<reference evidence="2" key="1">
    <citation type="journal article" date="2019" name="Int. J. Syst. Evol. Microbiol.">
        <title>The Global Catalogue of Microorganisms (GCM) 10K type strain sequencing project: providing services to taxonomists for standard genome sequencing and annotation.</title>
        <authorList>
            <consortium name="The Broad Institute Genomics Platform"/>
            <consortium name="The Broad Institute Genome Sequencing Center for Infectious Disease"/>
            <person name="Wu L."/>
            <person name="Ma J."/>
        </authorList>
    </citation>
    <scope>NUCLEOTIDE SEQUENCE [LARGE SCALE GENOMIC DNA]</scope>
    <source>
        <strain evidence="2">JCM 17923</strain>
    </source>
</reference>
<sequence>MLEVGSARLHIREATGRNDGPEVELAQRLAGAKKGDPWCGCEMYMQQRLSGLPWPKWPAAARNWSLGTDARTFYITGVRGSLDSIRLGHIVTFYYPNLGRVGHVGRAVGFSRPVRAGRPVRGFIVRSGNTGRGGGRDGAGVYDVFYPAYSIYAASNWLY</sequence>
<organism evidence="1 2">
    <name type="scientific">Hymenobacter saemangeumensis</name>
    <dbReference type="NCBI Taxonomy" id="1084522"/>
    <lineage>
        <taxon>Bacteria</taxon>
        <taxon>Pseudomonadati</taxon>
        <taxon>Bacteroidota</taxon>
        <taxon>Cytophagia</taxon>
        <taxon>Cytophagales</taxon>
        <taxon>Hymenobacteraceae</taxon>
        <taxon>Hymenobacter</taxon>
    </lineage>
</organism>
<keyword evidence="2" id="KW-1185">Reference proteome</keyword>
<comment type="caution">
    <text evidence="1">The sequence shown here is derived from an EMBL/GenBank/DDBJ whole genome shotgun (WGS) entry which is preliminary data.</text>
</comment>
<evidence type="ECO:0008006" key="3">
    <source>
        <dbReference type="Google" id="ProtNLM"/>
    </source>
</evidence>
<name>A0ABP8ILU6_9BACT</name>